<evidence type="ECO:0000313" key="1">
    <source>
        <dbReference type="Proteomes" id="UP000887580"/>
    </source>
</evidence>
<dbReference type="Proteomes" id="UP000887580">
    <property type="component" value="Unplaced"/>
</dbReference>
<evidence type="ECO:0000313" key="2">
    <source>
        <dbReference type="WBParaSite" id="PS1159_v2.g23300.t1"/>
    </source>
</evidence>
<name>A0AC35G2V3_9BILA</name>
<proteinExistence type="predicted"/>
<protein>
    <submittedName>
        <fullName evidence="2">Uncharacterized protein</fullName>
    </submittedName>
</protein>
<dbReference type="WBParaSite" id="PS1159_v2.g23300.t1">
    <property type="protein sequence ID" value="PS1159_v2.g23300.t1"/>
    <property type="gene ID" value="PS1159_v2.g23300"/>
</dbReference>
<sequence length="77" mass="8855">MEDNFEETKLNEFEDGNNQRNYFSKDDSVSNVVDATLKRVRRAFCGNRCSCGWGNCVYQKGYQGSICCSSDYAWHCC</sequence>
<accession>A0AC35G2V3</accession>
<organism evidence="1 2">
    <name type="scientific">Panagrolaimus sp. PS1159</name>
    <dbReference type="NCBI Taxonomy" id="55785"/>
    <lineage>
        <taxon>Eukaryota</taxon>
        <taxon>Metazoa</taxon>
        <taxon>Ecdysozoa</taxon>
        <taxon>Nematoda</taxon>
        <taxon>Chromadorea</taxon>
        <taxon>Rhabditida</taxon>
        <taxon>Tylenchina</taxon>
        <taxon>Panagrolaimomorpha</taxon>
        <taxon>Panagrolaimoidea</taxon>
        <taxon>Panagrolaimidae</taxon>
        <taxon>Panagrolaimus</taxon>
    </lineage>
</organism>
<reference evidence="2" key="1">
    <citation type="submission" date="2022-11" db="UniProtKB">
        <authorList>
            <consortium name="WormBaseParasite"/>
        </authorList>
    </citation>
    <scope>IDENTIFICATION</scope>
</reference>